<feature type="transmembrane region" description="Helical" evidence="7">
    <location>
        <begin position="235"/>
        <end position="255"/>
    </location>
</feature>
<dbReference type="EMBL" id="QJKH01000007">
    <property type="protein sequence ID" value="PXX78577.1"/>
    <property type="molecule type" value="Genomic_DNA"/>
</dbReference>
<dbReference type="OrthoDB" id="9804865at2"/>
<reference evidence="9" key="2">
    <citation type="submission" date="2022-03" db="EMBL/GenBank/DDBJ databases">
        <title>First case of bacteraemia caused by Dielma fastidiosa in a patient hospitalised with diverticulitis.</title>
        <authorList>
            <person name="Forman-Ankjaer B."/>
            <person name="Hvid-Jensen F."/>
            <person name="Kobel C.M."/>
            <person name="Greve T."/>
        </authorList>
    </citation>
    <scope>NUCLEOTIDE SEQUENCE</scope>
    <source>
        <strain evidence="9">AUH_DF_2021</strain>
    </source>
</reference>
<feature type="domain" description="EamA" evidence="8">
    <location>
        <begin position="146"/>
        <end position="276"/>
    </location>
</feature>
<evidence type="ECO:0000256" key="2">
    <source>
        <dbReference type="ARBA" id="ARBA00007362"/>
    </source>
</evidence>
<evidence type="ECO:0000256" key="6">
    <source>
        <dbReference type="ARBA" id="ARBA00023136"/>
    </source>
</evidence>
<feature type="transmembrane region" description="Helical" evidence="7">
    <location>
        <begin position="121"/>
        <end position="143"/>
    </location>
</feature>
<dbReference type="GeneID" id="94440680"/>
<evidence type="ECO:0000256" key="3">
    <source>
        <dbReference type="ARBA" id="ARBA00022475"/>
    </source>
</evidence>
<keyword evidence="11" id="KW-1185">Reference proteome</keyword>
<dbReference type="AlphaFoldDB" id="A0A2V2FRA9"/>
<name>A0A2V2FRA9_9FIRM</name>
<dbReference type="STRING" id="1034346.GCA_000313565_02935"/>
<dbReference type="PANTHER" id="PTHR42920:SF5">
    <property type="entry name" value="EAMA DOMAIN-CONTAINING PROTEIN"/>
    <property type="match status" value="1"/>
</dbReference>
<feature type="transmembrane region" description="Helical" evidence="7">
    <location>
        <begin position="92"/>
        <end position="114"/>
    </location>
</feature>
<feature type="transmembrane region" description="Helical" evidence="7">
    <location>
        <begin position="35"/>
        <end position="53"/>
    </location>
</feature>
<feature type="transmembrane region" description="Helical" evidence="7">
    <location>
        <begin position="203"/>
        <end position="223"/>
    </location>
</feature>
<organism evidence="10 11">
    <name type="scientific">Dielma fastidiosa</name>
    <dbReference type="NCBI Taxonomy" id="1034346"/>
    <lineage>
        <taxon>Bacteria</taxon>
        <taxon>Bacillati</taxon>
        <taxon>Bacillota</taxon>
        <taxon>Erysipelotrichia</taxon>
        <taxon>Erysipelotrichales</taxon>
        <taxon>Erysipelotrichaceae</taxon>
        <taxon>Dielma</taxon>
    </lineage>
</organism>
<keyword evidence="5 7" id="KW-1133">Transmembrane helix</keyword>
<proteinExistence type="inferred from homology"/>
<sequence length="290" mass="31191">MNTQTKAKLCLLSTAVIWGLGFVGVQGALDAGWQAFPLLFMRGLIGGLVLFPFSIKNKWWKNKDLLLSGAVTGLMYFLGFAFQTLGQQSSTVANSAFLTALNVIFVPLLLFIIFKQKVERRVFIGCCFALVGTAVLSLTSALTIMPGDLLLILGAVFFALQIIFANRAAQFGDPVAITAIQLFMMAICSIIFMPITAQTEIPHVGWFSVLFVAIFSSALAVLLQMKGQQHVPASTATILLSQESTVGTLAGVVILGQPLTIRIVIGGCLMLTSVFVSEGIFENLFKKKAA</sequence>
<comment type="subcellular location">
    <subcellularLocation>
        <location evidence="1">Cell membrane</location>
        <topology evidence="1">Multi-pass membrane protein</topology>
    </subcellularLocation>
</comment>
<evidence type="ECO:0000313" key="10">
    <source>
        <dbReference type="EMBL" id="PXX78577.1"/>
    </source>
</evidence>
<dbReference type="InterPro" id="IPR051258">
    <property type="entry name" value="Diverse_Substrate_Transporter"/>
</dbReference>
<feature type="transmembrane region" description="Helical" evidence="7">
    <location>
        <begin position="175"/>
        <end position="197"/>
    </location>
</feature>
<keyword evidence="4 7" id="KW-0812">Transmembrane</keyword>
<dbReference type="PANTHER" id="PTHR42920">
    <property type="entry name" value="OS03G0707200 PROTEIN-RELATED"/>
    <property type="match status" value="1"/>
</dbReference>
<evidence type="ECO:0000256" key="5">
    <source>
        <dbReference type="ARBA" id="ARBA00022989"/>
    </source>
</evidence>
<dbReference type="GO" id="GO:0005886">
    <property type="term" value="C:plasma membrane"/>
    <property type="evidence" value="ECO:0007669"/>
    <property type="project" value="UniProtKB-SubCell"/>
</dbReference>
<dbReference type="SUPFAM" id="SSF103481">
    <property type="entry name" value="Multidrug resistance efflux transporter EmrE"/>
    <property type="match status" value="2"/>
</dbReference>
<protein>
    <submittedName>
        <fullName evidence="9">DMT family transporter</fullName>
    </submittedName>
    <submittedName>
        <fullName evidence="10">EamA-like transporter family protein</fullName>
    </submittedName>
</protein>
<evidence type="ECO:0000256" key="4">
    <source>
        <dbReference type="ARBA" id="ARBA00022692"/>
    </source>
</evidence>
<evidence type="ECO:0000256" key="1">
    <source>
        <dbReference type="ARBA" id="ARBA00004651"/>
    </source>
</evidence>
<evidence type="ECO:0000313" key="9">
    <source>
        <dbReference type="EMBL" id="MDY5169323.1"/>
    </source>
</evidence>
<dbReference type="InterPro" id="IPR000620">
    <property type="entry name" value="EamA_dom"/>
</dbReference>
<accession>A0A2V2FRA9</accession>
<dbReference type="Pfam" id="PF00892">
    <property type="entry name" value="EamA"/>
    <property type="match status" value="2"/>
</dbReference>
<evidence type="ECO:0000313" key="11">
    <source>
        <dbReference type="Proteomes" id="UP000247612"/>
    </source>
</evidence>
<keyword evidence="3" id="KW-1003">Cell membrane</keyword>
<dbReference type="RefSeq" id="WP_022939210.1">
    <property type="nucleotide sequence ID" value="NZ_BAABZA010000001.1"/>
</dbReference>
<keyword evidence="6 7" id="KW-0472">Membrane</keyword>
<evidence type="ECO:0000259" key="8">
    <source>
        <dbReference type="Pfam" id="PF00892"/>
    </source>
</evidence>
<evidence type="ECO:0000256" key="7">
    <source>
        <dbReference type="SAM" id="Phobius"/>
    </source>
</evidence>
<feature type="transmembrane region" description="Helical" evidence="7">
    <location>
        <begin position="149"/>
        <end position="168"/>
    </location>
</feature>
<feature type="transmembrane region" description="Helical" evidence="7">
    <location>
        <begin position="261"/>
        <end position="281"/>
    </location>
</feature>
<feature type="transmembrane region" description="Helical" evidence="7">
    <location>
        <begin position="65"/>
        <end position="86"/>
    </location>
</feature>
<comment type="similarity">
    <text evidence="2">Belongs to the EamA transporter family.</text>
</comment>
<feature type="domain" description="EamA" evidence="8">
    <location>
        <begin position="9"/>
        <end position="137"/>
    </location>
</feature>
<gene>
    <name evidence="10" type="ORF">DES51_107118</name>
    <name evidence="9" type="ORF">MQE39_14480</name>
</gene>
<dbReference type="EMBL" id="JALDAW010000022">
    <property type="protein sequence ID" value="MDY5169323.1"/>
    <property type="molecule type" value="Genomic_DNA"/>
</dbReference>
<dbReference type="InterPro" id="IPR037185">
    <property type="entry name" value="EmrE-like"/>
</dbReference>
<dbReference type="Proteomes" id="UP000247612">
    <property type="component" value="Unassembled WGS sequence"/>
</dbReference>
<comment type="caution">
    <text evidence="10">The sequence shown here is derived from an EMBL/GenBank/DDBJ whole genome shotgun (WGS) entry which is preliminary data.</text>
</comment>
<feature type="transmembrane region" description="Helical" evidence="7">
    <location>
        <begin position="9"/>
        <end position="29"/>
    </location>
</feature>
<dbReference type="Proteomes" id="UP001276902">
    <property type="component" value="Unassembled WGS sequence"/>
</dbReference>
<reference evidence="10 11" key="1">
    <citation type="submission" date="2018-05" db="EMBL/GenBank/DDBJ databases">
        <title>Genomic Encyclopedia of Type Strains, Phase IV (KMG-IV): sequencing the most valuable type-strain genomes for metagenomic binning, comparative biology and taxonomic classification.</title>
        <authorList>
            <person name="Goeker M."/>
        </authorList>
    </citation>
    <scope>NUCLEOTIDE SEQUENCE [LARGE SCALE GENOMIC DNA]</scope>
    <source>
        <strain evidence="10 11">JC118</strain>
    </source>
</reference>